<keyword evidence="3 5" id="KW-0012">Acyltransferase</keyword>
<dbReference type="InterPro" id="IPR056729">
    <property type="entry name" value="GMPPB_C"/>
</dbReference>
<dbReference type="EMBL" id="FNPX01000001">
    <property type="protein sequence ID" value="SDY41793.1"/>
    <property type="molecule type" value="Genomic_DNA"/>
</dbReference>
<reference evidence="6" key="1">
    <citation type="submission" date="2016-10" db="EMBL/GenBank/DDBJ databases">
        <authorList>
            <person name="Varghese N."/>
            <person name="Submissions S."/>
        </authorList>
    </citation>
    <scope>NUCLEOTIDE SEQUENCE [LARGE SCALE GENOMIC DNA]</scope>
    <source>
        <strain evidence="6">DSM 100420</strain>
    </source>
</reference>
<keyword evidence="5" id="KW-0808">Transferase</keyword>
<proteinExistence type="inferred from homology"/>
<evidence type="ECO:0000313" key="6">
    <source>
        <dbReference type="Proteomes" id="UP000198914"/>
    </source>
</evidence>
<dbReference type="InterPro" id="IPR020019">
    <property type="entry name" value="AcTrfase_PglD-like"/>
</dbReference>
<dbReference type="Proteomes" id="UP000198914">
    <property type="component" value="Unassembled WGS sequence"/>
</dbReference>
<evidence type="ECO:0000256" key="3">
    <source>
        <dbReference type="ARBA" id="ARBA00023315"/>
    </source>
</evidence>
<sequence>MKPLVIFGTSQIAELAHFYFTRDADRSVVAFTVDGAYVTEATNCSCPVVPFEELAERFPADEHDVFVALSYASINKLREHKFNAVQALGYDCPSYISSRATVLTQYPIGKNCFILEDNTIQPFVRIGHNVTLWSGNHIGHHSVIEDHAFISSHVVVSGNCYIEEGCFLGVNSTIRDNMRIGKRSVLGVGARILEDVAPEGVYMEKSTERSRVPSSRLRGL</sequence>
<dbReference type="AlphaFoldDB" id="A0A1H3JPD1"/>
<accession>A0A1H3JPD1</accession>
<feature type="domain" description="Mannose-1-phosphate guanyltransferase C-terminal" evidence="4">
    <location>
        <begin position="94"/>
        <end position="186"/>
    </location>
</feature>
<protein>
    <submittedName>
        <fullName evidence="5">Sugar O-acyltransferase, sialic acid O-acetyltransferase NeuD family</fullName>
    </submittedName>
</protein>
<name>A0A1H3JPD1_9RHOB</name>
<dbReference type="PANTHER" id="PTHR43300:SF4">
    <property type="entry name" value="ACYL-[ACYL-CARRIER-PROTEIN]--UDP-N-ACETYLGLUCOSAMINE O-ACYLTRANSFERASE"/>
    <property type="match status" value="1"/>
</dbReference>
<evidence type="ECO:0000259" key="4">
    <source>
        <dbReference type="Pfam" id="PF25087"/>
    </source>
</evidence>
<keyword evidence="2" id="KW-0677">Repeat</keyword>
<organism evidence="5 6">
    <name type="scientific">Jannaschia faecimaris</name>
    <dbReference type="NCBI Taxonomy" id="1244108"/>
    <lineage>
        <taxon>Bacteria</taxon>
        <taxon>Pseudomonadati</taxon>
        <taxon>Pseudomonadota</taxon>
        <taxon>Alphaproteobacteria</taxon>
        <taxon>Rhodobacterales</taxon>
        <taxon>Roseobacteraceae</taxon>
        <taxon>Jannaschia</taxon>
    </lineage>
</organism>
<evidence type="ECO:0000256" key="2">
    <source>
        <dbReference type="ARBA" id="ARBA00022737"/>
    </source>
</evidence>
<dbReference type="Pfam" id="PF25087">
    <property type="entry name" value="GMPPB_C"/>
    <property type="match status" value="1"/>
</dbReference>
<dbReference type="InterPro" id="IPR011004">
    <property type="entry name" value="Trimer_LpxA-like_sf"/>
</dbReference>
<dbReference type="GO" id="GO:0016746">
    <property type="term" value="F:acyltransferase activity"/>
    <property type="evidence" value="ECO:0007669"/>
    <property type="project" value="UniProtKB-KW"/>
</dbReference>
<evidence type="ECO:0000256" key="1">
    <source>
        <dbReference type="ARBA" id="ARBA00007274"/>
    </source>
</evidence>
<dbReference type="PANTHER" id="PTHR43300">
    <property type="entry name" value="ACETYLTRANSFERASE"/>
    <property type="match status" value="1"/>
</dbReference>
<dbReference type="CDD" id="cd03360">
    <property type="entry name" value="LbH_AT_putative"/>
    <property type="match status" value="1"/>
</dbReference>
<evidence type="ECO:0000313" key="5">
    <source>
        <dbReference type="EMBL" id="SDY41793.1"/>
    </source>
</evidence>
<dbReference type="STRING" id="1244108.SAMN05444004_101398"/>
<dbReference type="Gene3D" id="2.160.10.10">
    <property type="entry name" value="Hexapeptide repeat proteins"/>
    <property type="match status" value="1"/>
</dbReference>
<comment type="similarity">
    <text evidence="1">Belongs to the transferase hexapeptide repeat family.</text>
</comment>
<keyword evidence="6" id="KW-1185">Reference proteome</keyword>
<gene>
    <name evidence="5" type="ORF">SAMN05444004_101398</name>
</gene>
<dbReference type="SUPFAM" id="SSF51161">
    <property type="entry name" value="Trimeric LpxA-like enzymes"/>
    <property type="match status" value="1"/>
</dbReference>
<dbReference type="RefSeq" id="WP_211605472.1">
    <property type="nucleotide sequence ID" value="NZ_FNPX01000001.1"/>
</dbReference>
<dbReference type="InterPro" id="IPR050179">
    <property type="entry name" value="Trans_hexapeptide_repeat"/>
</dbReference>